<keyword evidence="4 6" id="KW-1133">Transmembrane helix</keyword>
<dbReference type="EMBL" id="JBHUCX010000004">
    <property type="protein sequence ID" value="MFD1673243.1"/>
    <property type="molecule type" value="Genomic_DNA"/>
</dbReference>
<evidence type="ECO:0000256" key="4">
    <source>
        <dbReference type="ARBA" id="ARBA00022989"/>
    </source>
</evidence>
<dbReference type="Gene3D" id="2.40.30.170">
    <property type="match status" value="1"/>
</dbReference>
<dbReference type="Proteomes" id="UP001597079">
    <property type="component" value="Unassembled WGS sequence"/>
</dbReference>
<dbReference type="InterPro" id="IPR058635">
    <property type="entry name" value="BSH_YhbJ"/>
</dbReference>
<feature type="transmembrane region" description="Helical" evidence="6">
    <location>
        <begin position="6"/>
        <end position="23"/>
    </location>
</feature>
<evidence type="ECO:0000313" key="10">
    <source>
        <dbReference type="Proteomes" id="UP001597079"/>
    </source>
</evidence>
<evidence type="ECO:0000256" key="3">
    <source>
        <dbReference type="ARBA" id="ARBA00022692"/>
    </source>
</evidence>
<reference evidence="10" key="1">
    <citation type="journal article" date="2019" name="Int. J. Syst. Evol. Microbiol.">
        <title>The Global Catalogue of Microorganisms (GCM) 10K type strain sequencing project: providing services to taxonomists for standard genome sequencing and annotation.</title>
        <authorList>
            <consortium name="The Broad Institute Genomics Platform"/>
            <consortium name="The Broad Institute Genome Sequencing Center for Infectious Disease"/>
            <person name="Wu L."/>
            <person name="Ma J."/>
        </authorList>
    </citation>
    <scope>NUCLEOTIDE SEQUENCE [LARGE SCALE GENOMIC DNA]</scope>
    <source>
        <strain evidence="10">CGMCC 1.12286</strain>
    </source>
</reference>
<comment type="similarity">
    <text evidence="2">Belongs to the membrane fusion protein (MFP) (TC 8.A.1) family.</text>
</comment>
<keyword evidence="10" id="KW-1185">Reference proteome</keyword>
<evidence type="ECO:0000259" key="7">
    <source>
        <dbReference type="Pfam" id="PF25954"/>
    </source>
</evidence>
<feature type="domain" description="CusB-like beta-barrel" evidence="7">
    <location>
        <begin position="119"/>
        <end position="209"/>
    </location>
</feature>
<accession>A0ABW4JBH6</accession>
<evidence type="ECO:0000256" key="6">
    <source>
        <dbReference type="SAM" id="Phobius"/>
    </source>
</evidence>
<dbReference type="RefSeq" id="WP_377940851.1">
    <property type="nucleotide sequence ID" value="NZ_JBHUCX010000004.1"/>
</dbReference>
<evidence type="ECO:0000256" key="1">
    <source>
        <dbReference type="ARBA" id="ARBA00004167"/>
    </source>
</evidence>
<comment type="subcellular location">
    <subcellularLocation>
        <location evidence="1">Membrane</location>
        <topology evidence="1">Single-pass membrane protein</topology>
    </subcellularLocation>
</comment>
<comment type="caution">
    <text evidence="9">The sequence shown here is derived from an EMBL/GenBank/DDBJ whole genome shotgun (WGS) entry which is preliminary data.</text>
</comment>
<dbReference type="InterPro" id="IPR058792">
    <property type="entry name" value="Beta-barrel_RND_2"/>
</dbReference>
<dbReference type="Pfam" id="PF25997">
    <property type="entry name" value="BSH_YhbJ"/>
    <property type="match status" value="1"/>
</dbReference>
<dbReference type="InterPro" id="IPR050739">
    <property type="entry name" value="MFP"/>
</dbReference>
<gene>
    <name evidence="9" type="ORF">ACFSB2_00720</name>
</gene>
<evidence type="ECO:0000256" key="5">
    <source>
        <dbReference type="ARBA" id="ARBA00023136"/>
    </source>
</evidence>
<protein>
    <submittedName>
        <fullName evidence="9">Efflux RND transporter periplasmic adaptor subunit</fullName>
    </submittedName>
</protein>
<proteinExistence type="inferred from homology"/>
<dbReference type="SUPFAM" id="SSF51230">
    <property type="entry name" value="Single hybrid motif"/>
    <property type="match status" value="1"/>
</dbReference>
<keyword evidence="3 6" id="KW-0812">Transmembrane</keyword>
<evidence type="ECO:0000256" key="2">
    <source>
        <dbReference type="ARBA" id="ARBA00009477"/>
    </source>
</evidence>
<dbReference type="InterPro" id="IPR011053">
    <property type="entry name" value="Single_hybrid_motif"/>
</dbReference>
<organism evidence="9 10">
    <name type="scientific">Alicyclobacillus fodiniaquatilis</name>
    <dbReference type="NCBI Taxonomy" id="1661150"/>
    <lineage>
        <taxon>Bacteria</taxon>
        <taxon>Bacillati</taxon>
        <taxon>Bacillota</taxon>
        <taxon>Bacilli</taxon>
        <taxon>Bacillales</taxon>
        <taxon>Alicyclobacillaceae</taxon>
        <taxon>Alicyclobacillus</taxon>
    </lineage>
</organism>
<feature type="domain" description="YhbJ barrel-sandwich hybrid" evidence="8">
    <location>
        <begin position="43"/>
        <end position="114"/>
    </location>
</feature>
<keyword evidence="5 6" id="KW-0472">Membrane</keyword>
<dbReference type="PANTHER" id="PTHR30386">
    <property type="entry name" value="MEMBRANE FUSION SUBUNIT OF EMRAB-TOLC MULTIDRUG EFFLUX PUMP"/>
    <property type="match status" value="1"/>
</dbReference>
<evidence type="ECO:0000313" key="9">
    <source>
        <dbReference type="EMBL" id="MFD1673243.1"/>
    </source>
</evidence>
<sequence>MLIMNVVIILVVIIAGFVGYYFYNQSTLYLTTDDAQVSGQQIVISAPATGTISDWKGSVGTQFSSGDSVGTVQVAGAKGTTSVSIPEPADGTIVQSMAMNNEFVAAGTPLAYAYDLNNLWVTANIKETQISDVKVGQSVDVYVDAYPGTTFSGVVKHIGLATAATFSMLPTENTNANYTKVTQVIPVQIQLQAESGRLEPGMSAKVRIHK</sequence>
<dbReference type="PANTHER" id="PTHR30386:SF26">
    <property type="entry name" value="TRANSPORT PROTEIN COMB"/>
    <property type="match status" value="1"/>
</dbReference>
<evidence type="ECO:0000259" key="8">
    <source>
        <dbReference type="Pfam" id="PF25997"/>
    </source>
</evidence>
<name>A0ABW4JBH6_9BACL</name>
<dbReference type="Pfam" id="PF25954">
    <property type="entry name" value="Beta-barrel_RND_2"/>
    <property type="match status" value="1"/>
</dbReference>